<dbReference type="Pfam" id="PF13840">
    <property type="entry name" value="ACT_7"/>
    <property type="match status" value="1"/>
</dbReference>
<dbReference type="InterPro" id="IPR027795">
    <property type="entry name" value="CASTOR_ACT_dom"/>
</dbReference>
<dbReference type="PROSITE" id="PS50195">
    <property type="entry name" value="PX"/>
    <property type="match status" value="1"/>
</dbReference>
<organism evidence="3 4">
    <name type="scientific">Candidozyma haemuli</name>
    <dbReference type="NCBI Taxonomy" id="45357"/>
    <lineage>
        <taxon>Eukaryota</taxon>
        <taxon>Fungi</taxon>
        <taxon>Dikarya</taxon>
        <taxon>Ascomycota</taxon>
        <taxon>Saccharomycotina</taxon>
        <taxon>Pichiomycetes</taxon>
        <taxon>Metschnikowiaceae</taxon>
        <taxon>Candidozyma</taxon>
    </lineage>
</organism>
<feature type="domain" description="PX" evidence="2">
    <location>
        <begin position="263"/>
        <end position="384"/>
    </location>
</feature>
<dbReference type="InterPro" id="IPR015404">
    <property type="entry name" value="Vps5_C"/>
</dbReference>
<feature type="compositionally biased region" description="Polar residues" evidence="1">
    <location>
        <begin position="142"/>
        <end position="166"/>
    </location>
</feature>
<feature type="compositionally biased region" description="Low complexity" evidence="1">
    <location>
        <begin position="15"/>
        <end position="28"/>
    </location>
</feature>
<reference evidence="3 4" key="1">
    <citation type="submission" date="2021-06" db="EMBL/GenBank/DDBJ databases">
        <title>Candida outbreak in Lebanon.</title>
        <authorList>
            <person name="Finianos M."/>
        </authorList>
    </citation>
    <scope>NUCLEOTIDE SEQUENCE [LARGE SCALE GENOMIC DNA]</scope>
    <source>
        <strain evidence="3">CA3LBN</strain>
    </source>
</reference>
<dbReference type="InterPro" id="IPR036871">
    <property type="entry name" value="PX_dom_sf"/>
</dbReference>
<feature type="compositionally biased region" description="Basic and acidic residues" evidence="1">
    <location>
        <begin position="232"/>
        <end position="243"/>
    </location>
</feature>
<gene>
    <name evidence="3" type="ORF">CA3LBN_000226</name>
</gene>
<dbReference type="Gene3D" id="1.20.1270.60">
    <property type="entry name" value="Arfaptin homology (AH) domain/BAR domain"/>
    <property type="match status" value="1"/>
</dbReference>
<dbReference type="SMART" id="SM00312">
    <property type="entry name" value="PX"/>
    <property type="match status" value="1"/>
</dbReference>
<dbReference type="Pfam" id="PF00787">
    <property type="entry name" value="PX"/>
    <property type="match status" value="1"/>
</dbReference>
<dbReference type="Pfam" id="PF09325">
    <property type="entry name" value="Vps5"/>
    <property type="match status" value="1"/>
</dbReference>
<dbReference type="InterPro" id="IPR045865">
    <property type="entry name" value="ACT-like_dom_sf"/>
</dbReference>
<dbReference type="PANTHER" id="PTHR10555">
    <property type="entry name" value="SORTING NEXIN"/>
    <property type="match status" value="1"/>
</dbReference>
<evidence type="ECO:0000256" key="1">
    <source>
        <dbReference type="SAM" id="MobiDB-lite"/>
    </source>
</evidence>
<evidence type="ECO:0000259" key="2">
    <source>
        <dbReference type="PROSITE" id="PS50195"/>
    </source>
</evidence>
<dbReference type="Gene3D" id="3.30.2130.10">
    <property type="entry name" value="VC0802-like"/>
    <property type="match status" value="1"/>
</dbReference>
<feature type="region of interest" description="Disordered" evidence="1">
    <location>
        <begin position="388"/>
        <end position="412"/>
    </location>
</feature>
<evidence type="ECO:0000313" key="3">
    <source>
        <dbReference type="EMBL" id="QWU86008.1"/>
    </source>
</evidence>
<proteinExistence type="predicted"/>
<dbReference type="SUPFAM" id="SSF64268">
    <property type="entry name" value="PX domain"/>
    <property type="match status" value="1"/>
</dbReference>
<dbReference type="PANTHER" id="PTHR10555:SF170">
    <property type="entry name" value="FI18122P1"/>
    <property type="match status" value="1"/>
</dbReference>
<dbReference type="EMBL" id="CP076661">
    <property type="protein sequence ID" value="QWU86008.1"/>
    <property type="molecule type" value="Genomic_DNA"/>
</dbReference>
<feature type="region of interest" description="Disordered" evidence="1">
    <location>
        <begin position="647"/>
        <end position="681"/>
    </location>
</feature>
<feature type="region of interest" description="Disordered" evidence="1">
    <location>
        <begin position="694"/>
        <end position="723"/>
    </location>
</feature>
<evidence type="ECO:0000313" key="4">
    <source>
        <dbReference type="Proteomes" id="UP000825434"/>
    </source>
</evidence>
<keyword evidence="4" id="KW-1185">Reference proteome</keyword>
<feature type="compositionally biased region" description="Basic and acidic residues" evidence="1">
    <location>
        <begin position="85"/>
        <end position="102"/>
    </location>
</feature>
<name>A0ABX8I4C4_9ASCO</name>
<feature type="compositionally biased region" description="Polar residues" evidence="1">
    <location>
        <begin position="66"/>
        <end position="84"/>
    </location>
</feature>
<dbReference type="InterPro" id="IPR001683">
    <property type="entry name" value="PX_dom"/>
</dbReference>
<dbReference type="InterPro" id="IPR027267">
    <property type="entry name" value="AH/BAR_dom_sf"/>
</dbReference>
<protein>
    <recommendedName>
        <fullName evidence="2">PX domain-containing protein</fullName>
    </recommendedName>
</protein>
<dbReference type="Proteomes" id="UP000825434">
    <property type="component" value="Chromosome 1"/>
</dbReference>
<feature type="compositionally biased region" description="Polar residues" evidence="1">
    <location>
        <begin position="121"/>
        <end position="133"/>
    </location>
</feature>
<accession>A0ABX8I4C4</accession>
<sequence length="1027" mass="114660">MDEDLTASHWDDVLSPSTKFSSTSTFPSHLGNQFADLGLDDPDNENDNEEQEDEEEDEEDEDDTTQSHTYQASPFGLGSQQQHQAELDQIHEMRKEELKEQKSALMSELTEGSAFDDMESSLANRSKVTSSDPLFSDKGKVLTQSNATEQPSDHLQSPKKSSQLKGSSFRAHRARKYPSATVVKQLKEETGVSDPLSAIANKPESDENESSASPTNKASELVKESNAPLYDIKPDSTEDKEAELTQSPSKPGESKHNRRSSSSGTEISVGNPIKVGDITNAHIVYSIETRNLKLSLPEQSPNRFTVSRRYRDFCWVYKQLQISHPGRIIPPPPSKKTYIGRFNENFIENRRLSLEKMLQKISKIEAFVNDPSFIIFLTSQDFARDSKERERTGGVALDDSGEPENDGMSSTSVVTGSGTGGFMSSLFSIPTKLPEPDPYFSRKKGYVEDLEHNLKTFHRSLELIAGQRIEIVAVTEEIATIIDELADLEISKATSLLLKAFAEIHMKLKENLDRVNLQDQLTLGFTIEEYLRVIGSVKYIFETRTKTYNQYYTFQQDLLKKEEALNKASHKAKSEKYNILKFEVDNLKQKTAQFEKSFNAISETIKEEMDNFEMERVDDFRNSVEIYIENKVWLFTAPILKLLKQESSKNSPGLGQESESELDSDDDLSHSELSDDSSNSAISDVVASQENLARQKSDNGVDNSSKHAHIAPPPVENEVESSDDEDEETIFFHFALTPNECTVICSSTVFQETFRESLMVCQKLSYDDVVAADRQFINLQVDSDGESNNSSRILELTRPLSENGIPLFFLSSHFTDIVLIPHNHKDEVVRILTSKSFEFSDVSNSYFVKTEAENASESEDQTTSTSELEDKTLSLFQENGIHPKISKSKKLLLTGARPGKVKDAIEKAAMCIGSGFLPDYFVMTRTSLNELSLILPGSARKRAAMGFDFKSIIGSAQDIILPIDIDLRALPLDLTGIVAGLASRILSSCEASIEMSYLSMARSGVVMIPEENLSCVAQVVKSINYGP</sequence>
<dbReference type="SUPFAM" id="SSF55021">
    <property type="entry name" value="ACT-like"/>
    <property type="match status" value="1"/>
</dbReference>
<feature type="compositionally biased region" description="Acidic residues" evidence="1">
    <location>
        <begin position="38"/>
        <end position="64"/>
    </location>
</feature>
<dbReference type="Gene3D" id="3.30.1520.10">
    <property type="entry name" value="Phox-like domain"/>
    <property type="match status" value="1"/>
</dbReference>
<feature type="region of interest" description="Disordered" evidence="1">
    <location>
        <begin position="1"/>
        <end position="272"/>
    </location>
</feature>